<sequence length="535" mass="62209">MAKRELPKEVYCETENSDEEFCFDSLNTDSDIESDNDCSDSSSDIVPVKRRLSQLVMSSDSEVEENDENENSNINEFTTWRNIVGPNVPVHCTEPIDFFRLFFTDTLLETIVLETNKYAKNKIEQQRLSDRSTWNNWVDVTKEELAAFLSVILNMSTIPVPDMKYYWTKKHVGNIPFFRNTFRRGRFLQIFWMLHLNENVSSDTNDVRTRIQKVKNFIDYIDDARTGYIYAMLPYYGSVSTECLIRPDLPVSSRIVLQLYHKLLTANPKAKGYHIFTDRYFTGIPLAQELLKLNCYLTGTLNTNRKYVPAMIKKPALTKNNTVAAYRSGDILLLAWKDKRIITILSSYDTSATTTIERRVKQGNTISIIKPTVITNYNMNKGGIDKADQLASSYCFMRKSCKWWRKIFFWGLEVSAINSYILYKVSTRRENRTPMSHFMFVRKLVEQLVGDFRDGASSKPGRPSTSDKEERLNGKLHILRHCEDVKSKDCIVCSNRKIRGGRRQTNYFCDTCNRKPGLHIGDCFERYHTMEKYKI</sequence>
<dbReference type="Proteomes" id="UP000046392">
    <property type="component" value="Unplaced"/>
</dbReference>
<evidence type="ECO:0000313" key="4">
    <source>
        <dbReference type="WBParaSite" id="SPAL_0000287200.1"/>
    </source>
</evidence>
<protein>
    <submittedName>
        <fullName evidence="4">DDE_Tnp_1_7 domain-containing protein</fullName>
    </submittedName>
</protein>
<dbReference type="AlphaFoldDB" id="A0A0N5BA03"/>
<dbReference type="InterPro" id="IPR029526">
    <property type="entry name" value="PGBD"/>
</dbReference>
<name>A0A0N5BA03_STREA</name>
<evidence type="ECO:0000259" key="1">
    <source>
        <dbReference type="Pfam" id="PF13842"/>
    </source>
</evidence>
<feature type="domain" description="PiggyBac transposable element-derived protein" evidence="2">
    <location>
        <begin position="95"/>
        <end position="221"/>
    </location>
</feature>
<evidence type="ECO:0000313" key="3">
    <source>
        <dbReference type="Proteomes" id="UP000046392"/>
    </source>
</evidence>
<reference evidence="4" key="1">
    <citation type="submission" date="2017-02" db="UniProtKB">
        <authorList>
            <consortium name="WormBaseParasite"/>
        </authorList>
    </citation>
    <scope>IDENTIFICATION</scope>
</reference>
<feature type="domain" description="PiggyBac transposable element-derived protein" evidence="2">
    <location>
        <begin position="223"/>
        <end position="420"/>
    </location>
</feature>
<feature type="domain" description="PiggyBac transposable element-derived protein 4 C-terminal zinc-finger" evidence="1">
    <location>
        <begin position="476"/>
        <end position="528"/>
    </location>
</feature>
<evidence type="ECO:0000259" key="2">
    <source>
        <dbReference type="Pfam" id="PF13843"/>
    </source>
</evidence>
<dbReference type="Pfam" id="PF13842">
    <property type="entry name" value="zf-Tnp_2"/>
    <property type="match status" value="1"/>
</dbReference>
<dbReference type="Pfam" id="PF13843">
    <property type="entry name" value="DDE_Tnp_1_7"/>
    <property type="match status" value="2"/>
</dbReference>
<dbReference type="PANTHER" id="PTHR46599">
    <property type="entry name" value="PIGGYBAC TRANSPOSABLE ELEMENT-DERIVED PROTEIN 4"/>
    <property type="match status" value="1"/>
</dbReference>
<dbReference type="PANTHER" id="PTHR46599:SF3">
    <property type="entry name" value="PIGGYBAC TRANSPOSABLE ELEMENT-DERIVED PROTEIN 4"/>
    <property type="match status" value="1"/>
</dbReference>
<keyword evidence="3" id="KW-1185">Reference proteome</keyword>
<dbReference type="InterPro" id="IPR032718">
    <property type="entry name" value="PGBD4_Znf_C"/>
</dbReference>
<dbReference type="WBParaSite" id="SPAL_0000287200.1">
    <property type="protein sequence ID" value="SPAL_0000287200.1"/>
    <property type="gene ID" value="SPAL_0000287200"/>
</dbReference>
<organism evidence="3 4">
    <name type="scientific">Strongyloides papillosus</name>
    <name type="common">Intestinal threadworm</name>
    <dbReference type="NCBI Taxonomy" id="174720"/>
    <lineage>
        <taxon>Eukaryota</taxon>
        <taxon>Metazoa</taxon>
        <taxon>Ecdysozoa</taxon>
        <taxon>Nematoda</taxon>
        <taxon>Chromadorea</taxon>
        <taxon>Rhabditida</taxon>
        <taxon>Tylenchina</taxon>
        <taxon>Panagrolaimomorpha</taxon>
        <taxon>Strongyloidoidea</taxon>
        <taxon>Strongyloididae</taxon>
        <taxon>Strongyloides</taxon>
    </lineage>
</organism>
<dbReference type="STRING" id="174720.A0A0N5BA03"/>
<accession>A0A0N5BA03</accession>
<proteinExistence type="predicted"/>